<evidence type="ECO:0000256" key="2">
    <source>
        <dbReference type="ARBA" id="ARBA00007577"/>
    </source>
</evidence>
<dbReference type="Pfam" id="PF00664">
    <property type="entry name" value="ABC_membrane"/>
    <property type="match status" value="2"/>
</dbReference>
<feature type="transmembrane region" description="Helical" evidence="11">
    <location>
        <begin position="707"/>
        <end position="731"/>
    </location>
</feature>
<comment type="similarity">
    <text evidence="2">Belongs to the ABC transporter superfamily. ABCB family. Multidrug resistance exporter (TC 3.A.1.201) subfamily.</text>
</comment>
<dbReference type="Proteomes" id="UP000192578">
    <property type="component" value="Unassembled WGS sequence"/>
</dbReference>
<dbReference type="InterPro" id="IPR017871">
    <property type="entry name" value="ABC_transporter-like_CS"/>
</dbReference>
<feature type="region of interest" description="Disordered" evidence="10">
    <location>
        <begin position="1"/>
        <end position="22"/>
    </location>
</feature>
<organism evidence="14 15">
    <name type="scientific">Hypsibius exemplaris</name>
    <name type="common">Freshwater tardigrade</name>
    <dbReference type="NCBI Taxonomy" id="2072580"/>
    <lineage>
        <taxon>Eukaryota</taxon>
        <taxon>Metazoa</taxon>
        <taxon>Ecdysozoa</taxon>
        <taxon>Tardigrada</taxon>
        <taxon>Eutardigrada</taxon>
        <taxon>Parachela</taxon>
        <taxon>Hypsibioidea</taxon>
        <taxon>Hypsibiidae</taxon>
        <taxon>Hypsibius</taxon>
    </lineage>
</organism>
<keyword evidence="9 11" id="KW-0472">Membrane</keyword>
<feature type="transmembrane region" description="Helical" evidence="11">
    <location>
        <begin position="975"/>
        <end position="993"/>
    </location>
</feature>
<dbReference type="GO" id="GO:0016887">
    <property type="term" value="F:ATP hydrolysis activity"/>
    <property type="evidence" value="ECO:0007669"/>
    <property type="project" value="InterPro"/>
</dbReference>
<keyword evidence="5" id="KW-0677">Repeat</keyword>
<dbReference type="InterPro" id="IPR027417">
    <property type="entry name" value="P-loop_NTPase"/>
</dbReference>
<proteinExistence type="inferred from homology"/>
<feature type="transmembrane region" description="Helical" evidence="11">
    <location>
        <begin position="348"/>
        <end position="369"/>
    </location>
</feature>
<dbReference type="PROSITE" id="PS50893">
    <property type="entry name" value="ABC_TRANSPORTER_2"/>
    <property type="match status" value="2"/>
</dbReference>
<dbReference type="PANTHER" id="PTHR43394:SF11">
    <property type="entry name" value="ATP-BINDING CASSETTE TRANSPORTER"/>
    <property type="match status" value="1"/>
</dbReference>
<dbReference type="SUPFAM" id="SSF90123">
    <property type="entry name" value="ABC transporter transmembrane region"/>
    <property type="match status" value="2"/>
</dbReference>
<evidence type="ECO:0000256" key="4">
    <source>
        <dbReference type="ARBA" id="ARBA00022692"/>
    </source>
</evidence>
<dbReference type="CDD" id="cd03249">
    <property type="entry name" value="ABC_MTABC3_MDL1_MDL2"/>
    <property type="match status" value="1"/>
</dbReference>
<dbReference type="CDD" id="cd18577">
    <property type="entry name" value="ABC_6TM_Pgp_ABCB1_D1_like"/>
    <property type="match status" value="1"/>
</dbReference>
<dbReference type="InterPro" id="IPR003439">
    <property type="entry name" value="ABC_transporter-like_ATP-bd"/>
</dbReference>
<evidence type="ECO:0000313" key="14">
    <source>
        <dbReference type="EMBL" id="OQV23113.1"/>
    </source>
</evidence>
<dbReference type="AlphaFoldDB" id="A0A1W0X6J5"/>
<evidence type="ECO:0000256" key="11">
    <source>
        <dbReference type="SAM" id="Phobius"/>
    </source>
</evidence>
<feature type="transmembrane region" description="Helical" evidence="11">
    <location>
        <begin position="831"/>
        <end position="851"/>
    </location>
</feature>
<feature type="transmembrane region" description="Helical" evidence="11">
    <location>
        <begin position="235"/>
        <end position="257"/>
    </location>
</feature>
<evidence type="ECO:0000259" key="13">
    <source>
        <dbReference type="PROSITE" id="PS50929"/>
    </source>
</evidence>
<keyword evidence="8 11" id="KW-1133">Transmembrane helix</keyword>
<feature type="region of interest" description="Disordered" evidence="10">
    <location>
        <begin position="652"/>
        <end position="688"/>
    </location>
</feature>
<evidence type="ECO:0000256" key="8">
    <source>
        <dbReference type="ARBA" id="ARBA00022989"/>
    </source>
</evidence>
<keyword evidence="6" id="KW-0547">Nucleotide-binding</keyword>
<dbReference type="PROSITE" id="PS00211">
    <property type="entry name" value="ABC_TRANSPORTER_1"/>
    <property type="match status" value="1"/>
</dbReference>
<dbReference type="SMART" id="SM00382">
    <property type="entry name" value="AAA"/>
    <property type="match status" value="2"/>
</dbReference>
<dbReference type="FunFam" id="1.20.1560.10:FF:000121">
    <property type="entry name" value="ABC transporter B family member 9"/>
    <property type="match status" value="1"/>
</dbReference>
<dbReference type="CDD" id="cd18578">
    <property type="entry name" value="ABC_6TM_Pgp_ABCB1_D2_like"/>
    <property type="match status" value="1"/>
</dbReference>
<evidence type="ECO:0000256" key="1">
    <source>
        <dbReference type="ARBA" id="ARBA00004141"/>
    </source>
</evidence>
<dbReference type="GO" id="GO:0015421">
    <property type="term" value="F:ABC-type oligopeptide transporter activity"/>
    <property type="evidence" value="ECO:0007669"/>
    <property type="project" value="TreeGrafter"/>
</dbReference>
<feature type="domain" description="ABC transporter" evidence="12">
    <location>
        <begin position="370"/>
        <end position="625"/>
    </location>
</feature>
<dbReference type="EMBL" id="MTYJ01000014">
    <property type="protein sequence ID" value="OQV23113.1"/>
    <property type="molecule type" value="Genomic_DNA"/>
</dbReference>
<reference evidence="15" key="1">
    <citation type="submission" date="2017-01" db="EMBL/GenBank/DDBJ databases">
        <title>Comparative genomics of anhydrobiosis in the tardigrade Hypsibius dujardini.</title>
        <authorList>
            <person name="Yoshida Y."/>
            <person name="Koutsovoulos G."/>
            <person name="Laetsch D."/>
            <person name="Stevens L."/>
            <person name="Kumar S."/>
            <person name="Horikawa D."/>
            <person name="Ishino K."/>
            <person name="Komine S."/>
            <person name="Tomita M."/>
            <person name="Blaxter M."/>
            <person name="Arakawa K."/>
        </authorList>
    </citation>
    <scope>NUCLEOTIDE SEQUENCE [LARGE SCALE GENOMIC DNA]</scope>
    <source>
        <strain evidence="15">Z151</strain>
    </source>
</reference>
<dbReference type="FunFam" id="1.20.1560.10:FF:000018">
    <property type="entry name" value="ATP-binding cassette subfamily B member 11"/>
    <property type="match status" value="1"/>
</dbReference>
<feature type="compositionally biased region" description="Basic and acidic residues" evidence="10">
    <location>
        <begin position="10"/>
        <end position="19"/>
    </location>
</feature>
<feature type="compositionally biased region" description="Basic and acidic residues" evidence="10">
    <location>
        <begin position="652"/>
        <end position="687"/>
    </location>
</feature>
<dbReference type="FunFam" id="3.40.50.300:FF:000967">
    <property type="entry name" value="ABC multidrug transporter mdr4"/>
    <property type="match status" value="1"/>
</dbReference>
<dbReference type="GO" id="GO:0005524">
    <property type="term" value="F:ATP binding"/>
    <property type="evidence" value="ECO:0007669"/>
    <property type="project" value="UniProtKB-KW"/>
</dbReference>
<evidence type="ECO:0000256" key="9">
    <source>
        <dbReference type="ARBA" id="ARBA00023136"/>
    </source>
</evidence>
<feature type="transmembrane region" description="Helical" evidence="11">
    <location>
        <begin position="935"/>
        <end position="955"/>
    </location>
</feature>
<feature type="transmembrane region" description="Helical" evidence="11">
    <location>
        <begin position="210"/>
        <end position="229"/>
    </location>
</feature>
<dbReference type="Gene3D" id="3.40.50.300">
    <property type="entry name" value="P-loop containing nucleotide triphosphate hydrolases"/>
    <property type="match status" value="2"/>
</dbReference>
<feature type="domain" description="ABC transmembrane type-1" evidence="13">
    <location>
        <begin position="46"/>
        <end position="377"/>
    </location>
</feature>
<comment type="subcellular location">
    <subcellularLocation>
        <location evidence="1">Membrane</location>
        <topology evidence="1">Multi-pass membrane protein</topology>
    </subcellularLocation>
</comment>
<keyword evidence="15" id="KW-1185">Reference proteome</keyword>
<feature type="transmembrane region" description="Helical" evidence="11">
    <location>
        <begin position="312"/>
        <end position="336"/>
    </location>
</feature>
<dbReference type="InterPro" id="IPR036640">
    <property type="entry name" value="ABC1_TM_sf"/>
</dbReference>
<dbReference type="PROSITE" id="PS50929">
    <property type="entry name" value="ABC_TM1F"/>
    <property type="match status" value="2"/>
</dbReference>
<dbReference type="InterPro" id="IPR003593">
    <property type="entry name" value="AAA+_ATPase"/>
</dbReference>
<feature type="transmembrane region" description="Helical" evidence="11">
    <location>
        <begin position="751"/>
        <end position="777"/>
    </location>
</feature>
<sequence length="1275" mass="139748">MKKYVAVSRKAPEDEKAKNDPAASLPPVPLKTLFRFADGIDIALMVVGSAFAFVTGFAGPAMNIVFGDMTNLFSGGLNPGPISSSNETVEEAANFFGTMLIGQAAADPALQNDSLMLPPFHVDYSAMEVEIHKFTIQYVLIGCASLVASAMQVACWTTACERQIYKMRKAFLHSILRQEMSWFDSHESGSLTSRLSDDMERVKDGLGDKMSFAIQAFAQFVGGFAVGFYKGWDLTLVMLTVLPFFSIAGALISKVVASASTREQEKYMKAGAIAEEVLSCIRTVAAFGGQKREIRRYDRELEESEKIGIKKAFVTGAGMGLVFLIMYGTYSLAFWYGSTLLVKKERSVGEIFTVIFSVVMGAFSIGIVAPHLATIATAKGAAAAIFEVIDSVVKGVTVAVNPNETIALVGNSGCGKSTLLALLQRFYDPDEGQVLLDGTDIKNLNVHWLRSNIGVVSQMPVLFGLTIAENISLGREVTDQQIESAARSANIHDFIVSQPEITLNEFVKSEFNHGMATERPSANAETNSPAGRKQRIAIARALVTNPTILLLDEATSALDGESEHLVQAAIDKARESRATIAIAHRLSTIQNANTIYVMEKGLVAEQGTHETLLERKGIYHELVSLQRLQRRDDNLEGPMAVDSIEDEWQKEEITDEKKRKLSRQKSEKVSKNGKEKDSVEEKMKELKEEDGETPTFFRMLRENTPEWRWIAAGTLGSAILGSGMPAYSLLYGQIFEEFSSSDEELLKRAGIFWSLMFLALGGANGVGHLLQAGMFGASGDKLTHRLRIRTFQNILRQDMAYYDEPRHTTGKLTTRLATDAPMVKGATGIRMGVMVNSMVGGIAAIVISMVFGWKLGLAIIGMAPILILAGGLNMKLHTGDQKKDIQEAEKAGNTASEAIENIQTVQSLSQEEYFYKTYSHYLSFPHRINMRRSKVYAVAYGLSQAVMFFLYAGAFRLGFYLVTTGDMQFTDVFRVFFGISFVAMVFGQMSTMLPDYAKARISAGLILKMMNQEPRIDCFSSDGLKLEVNGEIEFRNVDFTYPSRPDVPILKKLSFKVLPGQTLAIVGASGCGKSTVVSLLERFYDPNGGEILIDGKNLKSLNLEHFRSSMAIVSQEPILFNTSIKDNISYSLPVDASIPDEKLFDAAKVANIHNFVNNLPDRYDTGVGEKGVQLSGGERQRVSIARAVIRDPKILLLDEATSALDSTSEKGVQLALQTASAGRTCIVIAHRLSTIREADVIIVMDKGQIMEQGTHADLLEKGGIYADLTRGQNLK</sequence>
<gene>
    <name evidence="14" type="ORF">BV898_03158</name>
</gene>
<evidence type="ECO:0000313" key="15">
    <source>
        <dbReference type="Proteomes" id="UP000192578"/>
    </source>
</evidence>
<evidence type="ECO:0000256" key="10">
    <source>
        <dbReference type="SAM" id="MobiDB-lite"/>
    </source>
</evidence>
<evidence type="ECO:0000256" key="3">
    <source>
        <dbReference type="ARBA" id="ARBA00022448"/>
    </source>
</evidence>
<dbReference type="PANTHER" id="PTHR43394">
    <property type="entry name" value="ATP-DEPENDENT PERMEASE MDL1, MITOCHONDRIAL"/>
    <property type="match status" value="1"/>
</dbReference>
<feature type="domain" description="ABC transmembrane type-1" evidence="13">
    <location>
        <begin position="711"/>
        <end position="998"/>
    </location>
</feature>
<dbReference type="SUPFAM" id="SSF52540">
    <property type="entry name" value="P-loop containing nucleoside triphosphate hydrolases"/>
    <property type="match status" value="2"/>
</dbReference>
<dbReference type="Gene3D" id="1.20.1560.10">
    <property type="entry name" value="ABC transporter type 1, transmembrane domain"/>
    <property type="match status" value="2"/>
</dbReference>
<dbReference type="GO" id="GO:0090374">
    <property type="term" value="P:oligopeptide export from mitochondrion"/>
    <property type="evidence" value="ECO:0007669"/>
    <property type="project" value="TreeGrafter"/>
</dbReference>
<evidence type="ECO:0000256" key="6">
    <source>
        <dbReference type="ARBA" id="ARBA00022741"/>
    </source>
</evidence>
<feature type="domain" description="ABC transporter" evidence="12">
    <location>
        <begin position="1032"/>
        <end position="1271"/>
    </location>
</feature>
<dbReference type="InterPro" id="IPR039421">
    <property type="entry name" value="Type_1_exporter"/>
</dbReference>
<name>A0A1W0X6J5_HYPEX</name>
<feature type="transmembrane region" description="Helical" evidence="11">
    <location>
        <begin position="42"/>
        <end position="66"/>
    </location>
</feature>
<keyword evidence="4 11" id="KW-0812">Transmembrane</keyword>
<dbReference type="GO" id="GO:0005743">
    <property type="term" value="C:mitochondrial inner membrane"/>
    <property type="evidence" value="ECO:0007669"/>
    <property type="project" value="TreeGrafter"/>
</dbReference>
<evidence type="ECO:0000259" key="12">
    <source>
        <dbReference type="PROSITE" id="PS50893"/>
    </source>
</evidence>
<dbReference type="InterPro" id="IPR011527">
    <property type="entry name" value="ABC1_TM_dom"/>
</dbReference>
<dbReference type="OrthoDB" id="6500128at2759"/>
<dbReference type="FunFam" id="3.40.50.300:FF:000205">
    <property type="entry name" value="ABC transporter B family member 4"/>
    <property type="match status" value="1"/>
</dbReference>
<evidence type="ECO:0000256" key="5">
    <source>
        <dbReference type="ARBA" id="ARBA00022737"/>
    </source>
</evidence>
<keyword evidence="3" id="KW-0813">Transport</keyword>
<feature type="transmembrane region" description="Helical" evidence="11">
    <location>
        <begin position="136"/>
        <end position="159"/>
    </location>
</feature>
<comment type="caution">
    <text evidence="14">The sequence shown here is derived from an EMBL/GenBank/DDBJ whole genome shotgun (WGS) entry which is preliminary data.</text>
</comment>
<dbReference type="Pfam" id="PF00005">
    <property type="entry name" value="ABC_tran"/>
    <property type="match status" value="2"/>
</dbReference>
<accession>A0A1W0X6J5</accession>
<feature type="transmembrane region" description="Helical" evidence="11">
    <location>
        <begin position="857"/>
        <end position="874"/>
    </location>
</feature>
<keyword evidence="7" id="KW-0067">ATP-binding</keyword>
<evidence type="ECO:0000256" key="7">
    <source>
        <dbReference type="ARBA" id="ARBA00022840"/>
    </source>
</evidence>
<protein>
    <submittedName>
        <fullName evidence="14">Multidrug resistance protein 1</fullName>
    </submittedName>
</protein>